<feature type="transmembrane region" description="Helical" evidence="7">
    <location>
        <begin position="188"/>
        <end position="210"/>
    </location>
</feature>
<dbReference type="GO" id="GO:0005886">
    <property type="term" value="C:plasma membrane"/>
    <property type="evidence" value="ECO:0007669"/>
    <property type="project" value="UniProtKB-SubCell"/>
</dbReference>
<feature type="transmembrane region" description="Helical" evidence="7">
    <location>
        <begin position="21"/>
        <end position="43"/>
    </location>
</feature>
<keyword evidence="12" id="KW-1185">Reference proteome</keyword>
<evidence type="ECO:0000259" key="8">
    <source>
        <dbReference type="PROSITE" id="PS50928"/>
    </source>
</evidence>
<accession>A0A1E3AK07</accession>
<evidence type="ECO:0000313" key="10">
    <source>
        <dbReference type="EMBL" id="ODR58121.1"/>
    </source>
</evidence>
<dbReference type="GO" id="GO:0055085">
    <property type="term" value="P:transmembrane transport"/>
    <property type="evidence" value="ECO:0007669"/>
    <property type="project" value="InterPro"/>
</dbReference>
<evidence type="ECO:0000256" key="5">
    <source>
        <dbReference type="ARBA" id="ARBA00022989"/>
    </source>
</evidence>
<evidence type="ECO:0000256" key="1">
    <source>
        <dbReference type="ARBA" id="ARBA00004651"/>
    </source>
</evidence>
<dbReference type="RefSeq" id="WP_044963138.1">
    <property type="nucleotide sequence ID" value="NZ_DBFYTC010000054.1"/>
</dbReference>
<evidence type="ECO:0000256" key="3">
    <source>
        <dbReference type="ARBA" id="ARBA00022475"/>
    </source>
</evidence>
<keyword evidence="6 7" id="KW-0472">Membrane</keyword>
<feature type="transmembrane region" description="Helical" evidence="7">
    <location>
        <begin position="114"/>
        <end position="136"/>
    </location>
</feature>
<evidence type="ECO:0000313" key="12">
    <source>
        <dbReference type="Proteomes" id="UP000094869"/>
    </source>
</evidence>
<evidence type="ECO:0000256" key="4">
    <source>
        <dbReference type="ARBA" id="ARBA00022692"/>
    </source>
</evidence>
<dbReference type="Proteomes" id="UP000094067">
    <property type="component" value="Unassembled WGS sequence"/>
</dbReference>
<keyword evidence="3" id="KW-1003">Cell membrane</keyword>
<feature type="domain" description="ABC transmembrane type-1" evidence="8">
    <location>
        <begin position="79"/>
        <end position="288"/>
    </location>
</feature>
<dbReference type="PANTHER" id="PTHR43744">
    <property type="entry name" value="ABC TRANSPORTER PERMEASE PROTEIN MG189-RELATED-RELATED"/>
    <property type="match status" value="1"/>
</dbReference>
<gene>
    <name evidence="9" type="primary">ycjP_4</name>
    <name evidence="9" type="ORF">BEI61_00659</name>
    <name evidence="10" type="ORF">BEI63_09535</name>
</gene>
<dbReference type="EMBL" id="MCGH01000001">
    <property type="protein sequence ID" value="ODM09030.1"/>
    <property type="molecule type" value="Genomic_DNA"/>
</dbReference>
<dbReference type="CDD" id="cd06261">
    <property type="entry name" value="TM_PBP2"/>
    <property type="match status" value="1"/>
</dbReference>
<feature type="transmembrane region" description="Helical" evidence="7">
    <location>
        <begin position="83"/>
        <end position="102"/>
    </location>
</feature>
<dbReference type="InterPro" id="IPR035906">
    <property type="entry name" value="MetI-like_sf"/>
</dbReference>
<keyword evidence="2 7" id="KW-0813">Transport</keyword>
<name>A0A1E3AK07_9FIRM</name>
<dbReference type="AlphaFoldDB" id="A0A1E3AK07"/>
<reference evidence="10 12" key="2">
    <citation type="submission" date="2016-08" db="EMBL/GenBank/DDBJ databases">
        <title>Characterization of Isolates of Eisenbergiella tayi Derived from Blood Cultures, Using Whole Genome Sequencing.</title>
        <authorList>
            <person name="Bernier A.-M."/>
            <person name="Burdz T."/>
            <person name="Wiebe D."/>
            <person name="Bernard K."/>
        </authorList>
    </citation>
    <scope>NUCLEOTIDE SEQUENCE [LARGE SCALE GENOMIC DNA]</scope>
    <source>
        <strain evidence="10 12">NML120146</strain>
    </source>
</reference>
<comment type="similarity">
    <text evidence="7">Belongs to the binding-protein-dependent transport system permease family.</text>
</comment>
<evidence type="ECO:0000313" key="9">
    <source>
        <dbReference type="EMBL" id="ODM09030.1"/>
    </source>
</evidence>
<protein>
    <submittedName>
        <fullName evidence="9">Inner membrane ABC transporter permease protein YcjP</fullName>
    </submittedName>
    <submittedName>
        <fullName evidence="10">Sugar ABC transporter permease</fullName>
    </submittedName>
</protein>
<proteinExistence type="inferred from homology"/>
<keyword evidence="5 7" id="KW-1133">Transmembrane helix</keyword>
<dbReference type="PROSITE" id="PS50928">
    <property type="entry name" value="ABC_TM1"/>
    <property type="match status" value="1"/>
</dbReference>
<evidence type="ECO:0000313" key="11">
    <source>
        <dbReference type="Proteomes" id="UP000094067"/>
    </source>
</evidence>
<keyword evidence="4 7" id="KW-0812">Transmembrane</keyword>
<feature type="transmembrane region" description="Helical" evidence="7">
    <location>
        <begin position="270"/>
        <end position="290"/>
    </location>
</feature>
<dbReference type="InterPro" id="IPR000515">
    <property type="entry name" value="MetI-like"/>
</dbReference>
<evidence type="ECO:0000256" key="7">
    <source>
        <dbReference type="RuleBase" id="RU363032"/>
    </source>
</evidence>
<comment type="subcellular location">
    <subcellularLocation>
        <location evidence="1 7">Cell membrane</location>
        <topology evidence="1 7">Multi-pass membrane protein</topology>
    </subcellularLocation>
</comment>
<dbReference type="Pfam" id="PF00528">
    <property type="entry name" value="BPD_transp_1"/>
    <property type="match status" value="1"/>
</dbReference>
<reference evidence="9 11" key="1">
    <citation type="submission" date="2016-07" db="EMBL/GenBank/DDBJ databases">
        <title>Characterization of isolates of Eisenbergiella tayi derived from blood cultures, using whole genome sequencing.</title>
        <authorList>
            <person name="Burdz T."/>
            <person name="Wiebe D."/>
            <person name="Huynh C."/>
            <person name="Bernard K."/>
        </authorList>
    </citation>
    <scope>NUCLEOTIDE SEQUENCE [LARGE SCALE GENOMIC DNA]</scope>
    <source>
        <strain evidence="9 11">NML 110608</strain>
    </source>
</reference>
<dbReference type="Proteomes" id="UP000094869">
    <property type="component" value="Unassembled WGS sequence"/>
</dbReference>
<comment type="caution">
    <text evidence="9">The sequence shown here is derived from an EMBL/GenBank/DDBJ whole genome shotgun (WGS) entry which is preliminary data.</text>
</comment>
<dbReference type="PANTHER" id="PTHR43744:SF9">
    <property type="entry name" value="POLYGALACTURONAN_RHAMNOGALACTURONAN TRANSPORT SYSTEM PERMEASE PROTEIN YTCP"/>
    <property type="match status" value="1"/>
</dbReference>
<evidence type="ECO:0000256" key="2">
    <source>
        <dbReference type="ARBA" id="ARBA00022448"/>
    </source>
</evidence>
<sequence>MKKKARKQIGFSNQVFHIFNTLFWIVVMLIILYPLYLVCIASVSDPDAIVRGEVIFHPVDFSLIGYESVFKYKELWSSYGNSLFYTFASVVISILVTLAAAYALSRPKFAGKGFLNFFFVFTMFFNGGLIPTFLVMKNIGLYNTRAIIILMGCVSVWNLMVARTYIQTNIPGELYEAAMLDGATHFQYFSRVVLPLSKTIIAVLAVYYGVSKWNDYFNGLVYLRDRNLLPLQTVLREILATLQVDKSGDYMMSMADSSASMQEAMRIANVSKYCIIVVATGPVVILYALMQKYFEKGVMIGSLKG</sequence>
<evidence type="ECO:0000256" key="6">
    <source>
        <dbReference type="ARBA" id="ARBA00023136"/>
    </source>
</evidence>
<feature type="transmembrane region" description="Helical" evidence="7">
    <location>
        <begin position="142"/>
        <end position="161"/>
    </location>
</feature>
<dbReference type="EMBL" id="MEHD01000020">
    <property type="protein sequence ID" value="ODR58121.1"/>
    <property type="molecule type" value="Genomic_DNA"/>
</dbReference>
<dbReference type="Gene3D" id="1.10.3720.10">
    <property type="entry name" value="MetI-like"/>
    <property type="match status" value="1"/>
</dbReference>
<dbReference type="SUPFAM" id="SSF161098">
    <property type="entry name" value="MetI-like"/>
    <property type="match status" value="1"/>
</dbReference>
<organism evidence="9 11">
    <name type="scientific">Eisenbergiella tayi</name>
    <dbReference type="NCBI Taxonomy" id="1432052"/>
    <lineage>
        <taxon>Bacteria</taxon>
        <taxon>Bacillati</taxon>
        <taxon>Bacillota</taxon>
        <taxon>Clostridia</taxon>
        <taxon>Lachnospirales</taxon>
        <taxon>Lachnospiraceae</taxon>
        <taxon>Eisenbergiella</taxon>
    </lineage>
</organism>